<keyword evidence="3" id="KW-1185">Reference proteome</keyword>
<feature type="transmembrane region" description="Helical" evidence="1">
    <location>
        <begin position="12"/>
        <end position="31"/>
    </location>
</feature>
<name>A0ABT7K995_9HYPH</name>
<proteinExistence type="predicted"/>
<gene>
    <name evidence="2" type="ORF">PY650_05860</name>
</gene>
<evidence type="ECO:0000256" key="1">
    <source>
        <dbReference type="SAM" id="Phobius"/>
    </source>
</evidence>
<dbReference type="RefSeq" id="WP_285878096.1">
    <property type="nucleotide sequence ID" value="NZ_JARFYN010000005.1"/>
</dbReference>
<dbReference type="EMBL" id="JARFYN010000005">
    <property type="protein sequence ID" value="MDL2405186.1"/>
    <property type="molecule type" value="Genomic_DNA"/>
</dbReference>
<keyword evidence="1" id="KW-1133">Transmembrane helix</keyword>
<dbReference type="Proteomes" id="UP001172630">
    <property type="component" value="Unassembled WGS sequence"/>
</dbReference>
<keyword evidence="1" id="KW-0812">Transmembrane</keyword>
<evidence type="ECO:0000313" key="2">
    <source>
        <dbReference type="EMBL" id="MDL2405186.1"/>
    </source>
</evidence>
<comment type="caution">
    <text evidence="2">The sequence shown here is derived from an EMBL/GenBank/DDBJ whole genome shotgun (WGS) entry which is preliminary data.</text>
</comment>
<protein>
    <submittedName>
        <fullName evidence="2">Uncharacterized protein</fullName>
    </submittedName>
</protein>
<reference evidence="2" key="1">
    <citation type="submission" date="2023-06" db="EMBL/GenBank/DDBJ databases">
        <title>Phylogenetic Diversity of Rhizobium strains.</title>
        <authorList>
            <person name="Moura F.T."/>
            <person name="Helene L.C.F."/>
            <person name="Hungria M."/>
        </authorList>
    </citation>
    <scope>NUCLEOTIDE SEQUENCE</scope>
    <source>
        <strain evidence="2">CCGE524</strain>
    </source>
</reference>
<accession>A0ABT7K995</accession>
<evidence type="ECO:0000313" key="3">
    <source>
        <dbReference type="Proteomes" id="UP001172630"/>
    </source>
</evidence>
<keyword evidence="1" id="KW-0472">Membrane</keyword>
<feature type="transmembrane region" description="Helical" evidence="1">
    <location>
        <begin position="37"/>
        <end position="57"/>
    </location>
</feature>
<organism evidence="2 3">
    <name type="scientific">Rhizobium calliandrae</name>
    <dbReference type="NCBI Taxonomy" id="1312182"/>
    <lineage>
        <taxon>Bacteria</taxon>
        <taxon>Pseudomonadati</taxon>
        <taxon>Pseudomonadota</taxon>
        <taxon>Alphaproteobacteria</taxon>
        <taxon>Hyphomicrobiales</taxon>
        <taxon>Rhizobiaceae</taxon>
        <taxon>Rhizobium/Agrobacterium group</taxon>
        <taxon>Rhizobium</taxon>
    </lineage>
</organism>
<sequence>MKPIYIAWAIRLAIEALTIAAIAAFYVANAFDPSPFLKTFLIIYGVWYGFCFVMWFYRNIADWIVYRLTKQMFVDEEVKGMELCKLPVDQFPYEELGTYLDRIVEDPAAPGIAKAKVGYYTAILERAQTSGFLYRMRLERVLKEARIKYKQLHGEHL</sequence>